<keyword evidence="3 4" id="KW-0687">Ribonucleoprotein</keyword>
<dbReference type="CDD" id="cd00392">
    <property type="entry name" value="Ribosomal_L13"/>
    <property type="match status" value="1"/>
</dbReference>
<keyword evidence="2 4" id="KW-0689">Ribosomal protein</keyword>
<dbReference type="GO" id="GO:0003735">
    <property type="term" value="F:structural constituent of ribosome"/>
    <property type="evidence" value="ECO:0007669"/>
    <property type="project" value="InterPro"/>
</dbReference>
<reference evidence="5 6" key="1">
    <citation type="journal article" date="2010" name="J. Bacteriol.">
        <title>The genome of the amoeba symbiont 'Candidatus Amoebophilus asiaticus' reveals common mechanisms for host cell interaction among amoeba-associated bacteria.</title>
        <authorList>
            <person name="Schmitz-Esser S."/>
            <person name="Tischler P."/>
            <person name="Arnold R."/>
            <person name="Montanaro J."/>
            <person name="Wagner M."/>
            <person name="Rattei T."/>
            <person name="Horn M."/>
        </authorList>
    </citation>
    <scope>NUCLEOTIDE SEQUENCE [LARGE SCALE GENOMIC DNA]</scope>
    <source>
        <strain evidence="5 6">5a2</strain>
    </source>
</reference>
<dbReference type="GO" id="GO:0017148">
    <property type="term" value="P:negative regulation of translation"/>
    <property type="evidence" value="ECO:0007669"/>
    <property type="project" value="TreeGrafter"/>
</dbReference>
<evidence type="ECO:0000256" key="3">
    <source>
        <dbReference type="ARBA" id="ARBA00023274"/>
    </source>
</evidence>
<dbReference type="InterPro" id="IPR036899">
    <property type="entry name" value="Ribosomal_uL13_sf"/>
</dbReference>
<evidence type="ECO:0000313" key="5">
    <source>
        <dbReference type="EMBL" id="ACE05505.1"/>
    </source>
</evidence>
<evidence type="ECO:0000256" key="4">
    <source>
        <dbReference type="HAMAP-Rule" id="MF_01366"/>
    </source>
</evidence>
<dbReference type="RefSeq" id="WP_012472277.1">
    <property type="nucleotide sequence ID" value="NC_010830.1"/>
</dbReference>
<dbReference type="GO" id="GO:0006412">
    <property type="term" value="P:translation"/>
    <property type="evidence" value="ECO:0007669"/>
    <property type="project" value="UniProtKB-UniRule"/>
</dbReference>
<dbReference type="PIRSF" id="PIRSF002181">
    <property type="entry name" value="Ribosomal_L13"/>
    <property type="match status" value="1"/>
</dbReference>
<dbReference type="Pfam" id="PF00572">
    <property type="entry name" value="Ribosomal_L13"/>
    <property type="match status" value="1"/>
</dbReference>
<dbReference type="HOGENOM" id="CLU_082184_2_2_10"/>
<dbReference type="PANTHER" id="PTHR11545">
    <property type="entry name" value="RIBOSOMAL PROTEIN L13"/>
    <property type="match status" value="1"/>
</dbReference>
<dbReference type="SUPFAM" id="SSF52161">
    <property type="entry name" value="Ribosomal protein L13"/>
    <property type="match status" value="1"/>
</dbReference>
<dbReference type="Gene3D" id="3.90.1180.10">
    <property type="entry name" value="Ribosomal protein L13"/>
    <property type="match status" value="1"/>
</dbReference>
<dbReference type="GO" id="GO:0022625">
    <property type="term" value="C:cytosolic large ribosomal subunit"/>
    <property type="evidence" value="ECO:0007669"/>
    <property type="project" value="TreeGrafter"/>
</dbReference>
<keyword evidence="6" id="KW-1185">Reference proteome</keyword>
<dbReference type="KEGG" id="aas:Aasi_0052"/>
<comment type="similarity">
    <text evidence="1 4">Belongs to the universal ribosomal protein uL13 family.</text>
</comment>
<sequence length="149" mass="17076">MDTLSYKTQSANKQTIDKSWILVDAKGQTLGRLASQIAAIIRGKNKPYFTPHIDCGDNVVVVNAEKIRLTGKKWDNKQYISHTGYPGGQRITTPRKLREEFPTRMIEHAVRCMLPKNKLGRRLFHNLFVYAGQDHAHSAQQPREIKLTY</sequence>
<dbReference type="GO" id="GO:0003729">
    <property type="term" value="F:mRNA binding"/>
    <property type="evidence" value="ECO:0007669"/>
    <property type="project" value="TreeGrafter"/>
</dbReference>
<dbReference type="NCBIfam" id="TIGR01066">
    <property type="entry name" value="rplM_bact"/>
    <property type="match status" value="1"/>
</dbReference>
<dbReference type="OrthoDB" id="9801330at2"/>
<dbReference type="PANTHER" id="PTHR11545:SF2">
    <property type="entry name" value="LARGE RIBOSOMAL SUBUNIT PROTEIN UL13M"/>
    <property type="match status" value="1"/>
</dbReference>
<dbReference type="HAMAP" id="MF_01366">
    <property type="entry name" value="Ribosomal_uL13"/>
    <property type="match status" value="1"/>
</dbReference>
<dbReference type="Proteomes" id="UP000001227">
    <property type="component" value="Chromosome"/>
</dbReference>
<evidence type="ECO:0000256" key="1">
    <source>
        <dbReference type="ARBA" id="ARBA00006227"/>
    </source>
</evidence>
<dbReference type="EMBL" id="CP001102">
    <property type="protein sequence ID" value="ACE05505.1"/>
    <property type="molecule type" value="Genomic_DNA"/>
</dbReference>
<proteinExistence type="inferred from homology"/>
<comment type="function">
    <text evidence="4">This protein is one of the early assembly proteins of the 50S ribosomal subunit, although it is not seen to bind rRNA by itself. It is important during the early stages of 50S assembly.</text>
</comment>
<evidence type="ECO:0000313" key="6">
    <source>
        <dbReference type="Proteomes" id="UP000001227"/>
    </source>
</evidence>
<accession>B3EU86</accession>
<dbReference type="eggNOG" id="COG0102">
    <property type="taxonomic scope" value="Bacteria"/>
</dbReference>
<dbReference type="AlphaFoldDB" id="B3EU86"/>
<name>B3EU86_AMOA5</name>
<comment type="subunit">
    <text evidence="4">Part of the 50S ribosomal subunit.</text>
</comment>
<organism evidence="5 6">
    <name type="scientific">Amoebophilus asiaticus (strain 5a2)</name>
    <dbReference type="NCBI Taxonomy" id="452471"/>
    <lineage>
        <taxon>Bacteria</taxon>
        <taxon>Pseudomonadati</taxon>
        <taxon>Bacteroidota</taxon>
        <taxon>Cytophagia</taxon>
        <taxon>Cytophagales</taxon>
        <taxon>Amoebophilaceae</taxon>
        <taxon>Candidatus Amoebophilus</taxon>
    </lineage>
</organism>
<gene>
    <name evidence="4" type="primary">rplM</name>
    <name evidence="5" type="ordered locus">Aasi_0052</name>
</gene>
<evidence type="ECO:0000256" key="2">
    <source>
        <dbReference type="ARBA" id="ARBA00022980"/>
    </source>
</evidence>
<dbReference type="STRING" id="452471.Aasi_0052"/>
<protein>
    <recommendedName>
        <fullName evidence="4">Large ribosomal subunit protein uL13</fullName>
    </recommendedName>
</protein>
<dbReference type="InterPro" id="IPR005823">
    <property type="entry name" value="Ribosomal_uL13_bac-type"/>
</dbReference>
<dbReference type="InterPro" id="IPR005822">
    <property type="entry name" value="Ribosomal_uL13"/>
</dbReference>